<keyword evidence="3" id="KW-0808">Transferase</keyword>
<feature type="transmembrane region" description="Helical" evidence="2">
    <location>
        <begin position="155"/>
        <end position="180"/>
    </location>
</feature>
<accession>G1UJT3</accession>
<keyword evidence="3" id="KW-0418">Kinase</keyword>
<dbReference type="AlphaFoldDB" id="G1UJT3"/>
<dbReference type="EMBL" id="AB668543">
    <property type="protein sequence ID" value="BAK74761.1"/>
    <property type="molecule type" value="Genomic_DNA"/>
</dbReference>
<feature type="compositionally biased region" description="Basic residues" evidence="1">
    <location>
        <begin position="1"/>
        <end position="12"/>
    </location>
</feature>
<keyword evidence="2" id="KW-0472">Membrane</keyword>
<keyword evidence="2" id="KW-0812">Transmembrane</keyword>
<dbReference type="GO" id="GO:0016301">
    <property type="term" value="F:kinase activity"/>
    <property type="evidence" value="ECO:0007669"/>
    <property type="project" value="UniProtKB-KW"/>
</dbReference>
<feature type="compositionally biased region" description="Polar residues" evidence="1">
    <location>
        <begin position="95"/>
        <end position="106"/>
    </location>
</feature>
<evidence type="ECO:0000256" key="1">
    <source>
        <dbReference type="SAM" id="MobiDB-lite"/>
    </source>
</evidence>
<name>G1UJT3_MICTE</name>
<feature type="region of interest" description="Disordered" evidence="1">
    <location>
        <begin position="74"/>
        <end position="110"/>
    </location>
</feature>
<feature type="transmembrane region" description="Helical" evidence="2">
    <location>
        <begin position="119"/>
        <end position="143"/>
    </location>
</feature>
<evidence type="ECO:0000313" key="3">
    <source>
        <dbReference type="EMBL" id="BAK74761.1"/>
    </source>
</evidence>
<feature type="compositionally biased region" description="Basic residues" evidence="1">
    <location>
        <begin position="33"/>
        <end position="52"/>
    </location>
</feature>
<evidence type="ECO:0000256" key="2">
    <source>
        <dbReference type="SAM" id="Phobius"/>
    </source>
</evidence>
<keyword evidence="2" id="KW-1133">Transmembrane helix</keyword>
<feature type="region of interest" description="Disordered" evidence="1">
    <location>
        <begin position="1"/>
        <end position="52"/>
    </location>
</feature>
<reference evidence="3" key="1">
    <citation type="submission" date="2011-08" db="EMBL/GenBank/DDBJ databases">
        <title>Diversity and distribution of N-acylhomoserine lactone (AHL)-degrading activity and AHL-degrading gene (aiiM) in genus Microbacterium.</title>
        <authorList>
            <person name="Wang W."/>
            <person name="Morohoshi T."/>
            <person name="Someya N."/>
            <person name="Ikeda T."/>
        </authorList>
    </citation>
    <scope>NUCLEOTIDE SEQUENCE</scope>
    <source>
        <strain evidence="3">StLB100</strain>
    </source>
</reference>
<feature type="non-terminal residue" evidence="3">
    <location>
        <position position="1"/>
    </location>
</feature>
<organism evidence="3">
    <name type="scientific">Microbacterium testaceum</name>
    <name type="common">Aureobacterium testaceum</name>
    <name type="synonym">Brevibacterium testaceum</name>
    <dbReference type="NCBI Taxonomy" id="2033"/>
    <lineage>
        <taxon>Bacteria</taxon>
        <taxon>Bacillati</taxon>
        <taxon>Actinomycetota</taxon>
        <taxon>Actinomycetes</taxon>
        <taxon>Micrococcales</taxon>
        <taxon>Microbacteriaceae</taxon>
        <taxon>Microbacterium</taxon>
    </lineage>
</organism>
<sequence length="205" mass="22179">LERAQGRVHGRGRVPPQRRNVHVPRLADTPLPRVRRRHPRQHPAGQRHQRRVVVRHRPDQAAVVRLPRPERLDEEEGLLRTPLRGLNSPPFSPTLDPQETTVTASQPAPAGTTYPGKTLGIIGLIAAFPFNLIGLILSIVALVQSKRAGYTNTPAVIGIIVGAVLLVGSVIVLIVLIAVFGNLFAQCAELGPGTHYVGGVTYTCS</sequence>
<proteinExistence type="predicted"/>
<protein>
    <submittedName>
        <fullName evidence="3">Signal transduction histidine kinase</fullName>
    </submittedName>
</protein>